<name>A0AAV1T343_9STRA</name>
<protein>
    <submittedName>
        <fullName evidence="2">Uncharacterized protein</fullName>
    </submittedName>
</protein>
<reference evidence="2" key="1">
    <citation type="submission" date="2024-01" db="EMBL/GenBank/DDBJ databases">
        <authorList>
            <person name="Webb A."/>
        </authorList>
    </citation>
    <scope>NUCLEOTIDE SEQUENCE</scope>
    <source>
        <strain evidence="2">Pm1</strain>
    </source>
</reference>
<dbReference type="AlphaFoldDB" id="A0AAV1T343"/>
<dbReference type="Proteomes" id="UP001162060">
    <property type="component" value="Unassembled WGS sequence"/>
</dbReference>
<evidence type="ECO:0000256" key="1">
    <source>
        <dbReference type="SAM" id="MobiDB-lite"/>
    </source>
</evidence>
<comment type="caution">
    <text evidence="2">The sequence shown here is derived from an EMBL/GenBank/DDBJ whole genome shotgun (WGS) entry which is preliminary data.</text>
</comment>
<accession>A0AAV1T343</accession>
<feature type="region of interest" description="Disordered" evidence="1">
    <location>
        <begin position="1"/>
        <end position="20"/>
    </location>
</feature>
<gene>
    <name evidence="2" type="ORF">PM001_LOCUS2059</name>
</gene>
<proteinExistence type="predicted"/>
<evidence type="ECO:0000313" key="3">
    <source>
        <dbReference type="Proteomes" id="UP001162060"/>
    </source>
</evidence>
<organism evidence="2 3">
    <name type="scientific">Peronospora matthiolae</name>
    <dbReference type="NCBI Taxonomy" id="2874970"/>
    <lineage>
        <taxon>Eukaryota</taxon>
        <taxon>Sar</taxon>
        <taxon>Stramenopiles</taxon>
        <taxon>Oomycota</taxon>
        <taxon>Peronosporomycetes</taxon>
        <taxon>Peronosporales</taxon>
        <taxon>Peronosporaceae</taxon>
        <taxon>Peronospora</taxon>
    </lineage>
</organism>
<dbReference type="EMBL" id="CAKLBY020000016">
    <property type="protein sequence ID" value="CAK7900350.1"/>
    <property type="molecule type" value="Genomic_DNA"/>
</dbReference>
<sequence>MLLIGAAAQRPNGEPVAQRPPNSLSTIFAAPRYARDRSRLLWDDVSQAPALRLEPNRVVWGLCVLLLWVCEIM</sequence>
<evidence type="ECO:0000313" key="2">
    <source>
        <dbReference type="EMBL" id="CAK7900350.1"/>
    </source>
</evidence>